<evidence type="ECO:0000313" key="4">
    <source>
        <dbReference type="EMBL" id="DAE09207.1"/>
    </source>
</evidence>
<dbReference type="GO" id="GO:0003677">
    <property type="term" value="F:DNA binding"/>
    <property type="evidence" value="ECO:0007669"/>
    <property type="project" value="UniProtKB-KW"/>
</dbReference>
<reference evidence="4" key="1">
    <citation type="journal article" date="2021" name="Proc. Natl. Acad. Sci. U.S.A.">
        <title>A Catalog of Tens of Thousands of Viruses from Human Metagenomes Reveals Hidden Associations with Chronic Diseases.</title>
        <authorList>
            <person name="Tisza M.J."/>
            <person name="Buck C.B."/>
        </authorList>
    </citation>
    <scope>NUCLEOTIDE SEQUENCE</scope>
    <source>
        <strain evidence="4">CtkJH11</strain>
    </source>
</reference>
<evidence type="ECO:0000256" key="1">
    <source>
        <dbReference type="ARBA" id="ARBA00023125"/>
    </source>
</evidence>
<dbReference type="SMART" id="SM00530">
    <property type="entry name" value="HTH_XRE"/>
    <property type="match status" value="1"/>
</dbReference>
<dbReference type="Gene3D" id="1.10.260.40">
    <property type="entry name" value="lambda repressor-like DNA-binding domains"/>
    <property type="match status" value="1"/>
</dbReference>
<dbReference type="SUPFAM" id="SSF47413">
    <property type="entry name" value="lambda repressor-like DNA-binding domains"/>
    <property type="match status" value="1"/>
</dbReference>
<sequence>MYEIFEQLCKEKGVTAYRVCKSTGVTTATISNWKAGRYTPKQEKMQKLADYFGVTVNYLMTGKKESELSSDSQTPKSSLTKRDTKQIEAILSDTEALLKQEGLMFDGDPASPEAIDSILSAMKIGMEMAKQKNKEKYTPKKYKKD</sequence>
<dbReference type="InterPro" id="IPR010982">
    <property type="entry name" value="Lambda_DNA-bd_dom_sf"/>
</dbReference>
<evidence type="ECO:0000256" key="2">
    <source>
        <dbReference type="SAM" id="MobiDB-lite"/>
    </source>
</evidence>
<name>A0A8S5PPW5_9CAUD</name>
<organism evidence="4">
    <name type="scientific">Siphoviridae sp. ctkJH11</name>
    <dbReference type="NCBI Taxonomy" id="2825641"/>
    <lineage>
        <taxon>Viruses</taxon>
        <taxon>Duplodnaviria</taxon>
        <taxon>Heunggongvirae</taxon>
        <taxon>Uroviricota</taxon>
        <taxon>Caudoviricetes</taxon>
    </lineage>
</organism>
<dbReference type="PANTHER" id="PTHR46558">
    <property type="entry name" value="TRACRIPTIONAL REGULATORY PROTEIN-RELATED-RELATED"/>
    <property type="match status" value="1"/>
</dbReference>
<dbReference type="InterPro" id="IPR001387">
    <property type="entry name" value="Cro/C1-type_HTH"/>
</dbReference>
<feature type="domain" description="HTH cro/C1-type" evidence="3">
    <location>
        <begin position="5"/>
        <end position="59"/>
    </location>
</feature>
<dbReference type="Pfam" id="PF01381">
    <property type="entry name" value="HTH_3"/>
    <property type="match status" value="1"/>
</dbReference>
<accession>A0A8S5PPW5</accession>
<dbReference type="CDD" id="cd00093">
    <property type="entry name" value="HTH_XRE"/>
    <property type="match status" value="1"/>
</dbReference>
<proteinExistence type="predicted"/>
<dbReference type="PROSITE" id="PS50943">
    <property type="entry name" value="HTH_CROC1"/>
    <property type="match status" value="1"/>
</dbReference>
<feature type="region of interest" description="Disordered" evidence="2">
    <location>
        <begin position="64"/>
        <end position="84"/>
    </location>
</feature>
<keyword evidence="1" id="KW-0238">DNA-binding</keyword>
<dbReference type="PANTHER" id="PTHR46558:SF4">
    <property type="entry name" value="DNA-BIDING PHAGE PROTEIN"/>
    <property type="match status" value="1"/>
</dbReference>
<dbReference type="EMBL" id="BK015484">
    <property type="protein sequence ID" value="DAE09207.1"/>
    <property type="molecule type" value="Genomic_DNA"/>
</dbReference>
<protein>
    <submittedName>
        <fullName evidence="4">Repressor protein CI</fullName>
    </submittedName>
</protein>
<evidence type="ECO:0000259" key="3">
    <source>
        <dbReference type="PROSITE" id="PS50943"/>
    </source>
</evidence>
<feature type="compositionally biased region" description="Polar residues" evidence="2">
    <location>
        <begin position="69"/>
        <end position="78"/>
    </location>
</feature>